<evidence type="ECO:0000313" key="2">
    <source>
        <dbReference type="EMBL" id="VDI25857.1"/>
    </source>
</evidence>
<keyword evidence="3" id="KW-1185">Reference proteome</keyword>
<name>A0A8B6DVL3_MYTGA</name>
<dbReference type="EMBL" id="UYJE01004192">
    <property type="protein sequence ID" value="VDI25857.1"/>
    <property type="molecule type" value="Genomic_DNA"/>
</dbReference>
<accession>A0A8B6DVL3</accession>
<feature type="transmembrane region" description="Helical" evidence="1">
    <location>
        <begin position="36"/>
        <end position="53"/>
    </location>
</feature>
<keyword evidence="1" id="KW-0812">Transmembrane</keyword>
<dbReference type="Proteomes" id="UP000596742">
    <property type="component" value="Unassembled WGS sequence"/>
</dbReference>
<organism evidence="2 3">
    <name type="scientific">Mytilus galloprovincialis</name>
    <name type="common">Mediterranean mussel</name>
    <dbReference type="NCBI Taxonomy" id="29158"/>
    <lineage>
        <taxon>Eukaryota</taxon>
        <taxon>Metazoa</taxon>
        <taxon>Spiralia</taxon>
        <taxon>Lophotrochozoa</taxon>
        <taxon>Mollusca</taxon>
        <taxon>Bivalvia</taxon>
        <taxon>Autobranchia</taxon>
        <taxon>Pteriomorphia</taxon>
        <taxon>Mytilida</taxon>
        <taxon>Mytiloidea</taxon>
        <taxon>Mytilidae</taxon>
        <taxon>Mytilinae</taxon>
        <taxon>Mytilus</taxon>
    </lineage>
</organism>
<dbReference type="OrthoDB" id="10486221at2759"/>
<reference evidence="2" key="1">
    <citation type="submission" date="2018-11" db="EMBL/GenBank/DDBJ databases">
        <authorList>
            <person name="Alioto T."/>
            <person name="Alioto T."/>
        </authorList>
    </citation>
    <scope>NUCLEOTIDE SEQUENCE</scope>
</reference>
<comment type="caution">
    <text evidence="2">The sequence shown here is derived from an EMBL/GenBank/DDBJ whole genome shotgun (WGS) entry which is preliminary data.</text>
</comment>
<evidence type="ECO:0000313" key="3">
    <source>
        <dbReference type="Proteomes" id="UP000596742"/>
    </source>
</evidence>
<sequence length="116" mass="13083">MYLAALSSRHNNMFSYHIDRSLAKGRTGLGRMCGHILWYILTIVLMINTIAAVHRKPSHSHSHSHAVGKNKHPMKVSNTPIDFGLTIKIGYPDYVKIGDTYHPIKLSFTGLKQKTE</sequence>
<dbReference type="AlphaFoldDB" id="A0A8B6DVL3"/>
<keyword evidence="1" id="KW-0472">Membrane</keyword>
<keyword evidence="1" id="KW-1133">Transmembrane helix</keyword>
<evidence type="ECO:0000256" key="1">
    <source>
        <dbReference type="SAM" id="Phobius"/>
    </source>
</evidence>
<proteinExistence type="predicted"/>
<protein>
    <submittedName>
        <fullName evidence="2">Uncharacterized protein</fullName>
    </submittedName>
</protein>
<gene>
    <name evidence="2" type="ORF">MGAL_10B032027</name>
</gene>